<gene>
    <name evidence="1" type="ORF">V5O48_003718</name>
</gene>
<name>A0ABR3FSA6_9AGAR</name>
<evidence type="ECO:0000313" key="1">
    <source>
        <dbReference type="EMBL" id="KAL0578274.1"/>
    </source>
</evidence>
<evidence type="ECO:0008006" key="3">
    <source>
        <dbReference type="Google" id="ProtNLM"/>
    </source>
</evidence>
<dbReference type="Proteomes" id="UP001465976">
    <property type="component" value="Unassembled WGS sequence"/>
</dbReference>
<evidence type="ECO:0000313" key="2">
    <source>
        <dbReference type="Proteomes" id="UP001465976"/>
    </source>
</evidence>
<proteinExistence type="predicted"/>
<dbReference type="EMBL" id="JBAHYK010000109">
    <property type="protein sequence ID" value="KAL0578274.1"/>
    <property type="molecule type" value="Genomic_DNA"/>
</dbReference>
<organism evidence="1 2">
    <name type="scientific">Marasmius crinis-equi</name>
    <dbReference type="NCBI Taxonomy" id="585013"/>
    <lineage>
        <taxon>Eukaryota</taxon>
        <taxon>Fungi</taxon>
        <taxon>Dikarya</taxon>
        <taxon>Basidiomycota</taxon>
        <taxon>Agaricomycotina</taxon>
        <taxon>Agaricomycetes</taxon>
        <taxon>Agaricomycetidae</taxon>
        <taxon>Agaricales</taxon>
        <taxon>Marasmiineae</taxon>
        <taxon>Marasmiaceae</taxon>
        <taxon>Marasmius</taxon>
    </lineage>
</organism>
<sequence length="646" mass="72589">MTYVQSRLPDEPSPFEIRRSISRRVLLDTLLQGLAFDVFLPLFTAAELSKMLVVSRKFNDTINAYRRRLHDIDKLLLMFFTLTEIRLFRDIQSLDGFLISGSMAVQYFAGVVWPISDMDIYCYPQNFTRLVRLLRRIGYGYVPYRGSSADLSVVIQSIRDGAEPFNVYRRGKTISAVLNFTRRVKGSFKKIQVVVCKHSPIEAILNFHSTVVMNFIGPTHAVCLYPYSTLHLFEAIRMVATETAASAFKKYVRRGWDLVGCSSALGGLRRASEVAYHRAVGDAATWIIPIQGIGVPFDAEQLHLKWLLSHSWSHVKGIRGVMRIVLHVGGRCSWRWPLTFATVCQHLRFHGSVPPVTCNVCGHENITYEDIYDLVHESVESSPCVGDTEVDRFAANFLHHAFSNMPFFGPISRDFLPGADVSMSAFVQVKAIVCYFRSEPTITVAFHKGQPAFVLTSLHVYINVSLAVIGRTVALLKSSNSRRPKAGSGLSFKLVFTNARALCFSAEFVMPKVSASMSAPTPTDRPTMEDLRTIEHFINDTVRRVPQRIVGNGEVVPVLETKQELMNSLSALFSLLKCRPDMVARYSSTVGRTDIHAFTEITVRLPEDWPELETTALTLQYSGSAVDRLYRLGFAVNITKGGRLFM</sequence>
<comment type="caution">
    <text evidence="1">The sequence shown here is derived from an EMBL/GenBank/DDBJ whole genome shotgun (WGS) entry which is preliminary data.</text>
</comment>
<keyword evidence="2" id="KW-1185">Reference proteome</keyword>
<reference evidence="1 2" key="1">
    <citation type="submission" date="2024-02" db="EMBL/GenBank/DDBJ databases">
        <title>A draft genome for the cacao thread blight pathogen Marasmius crinis-equi.</title>
        <authorList>
            <person name="Cohen S.P."/>
            <person name="Baruah I.K."/>
            <person name="Amoako-Attah I."/>
            <person name="Bukari Y."/>
            <person name="Meinhardt L.W."/>
            <person name="Bailey B.A."/>
        </authorList>
    </citation>
    <scope>NUCLEOTIDE SEQUENCE [LARGE SCALE GENOMIC DNA]</scope>
    <source>
        <strain evidence="1 2">GH-76</strain>
    </source>
</reference>
<accession>A0ABR3FSA6</accession>
<protein>
    <recommendedName>
        <fullName evidence="3">F-box domain-containing protein</fullName>
    </recommendedName>
</protein>